<organism evidence="3 4">
    <name type="scientific">Priestia iocasae</name>
    <dbReference type="NCBI Taxonomy" id="2291674"/>
    <lineage>
        <taxon>Bacteria</taxon>
        <taxon>Bacillati</taxon>
        <taxon>Bacillota</taxon>
        <taxon>Bacilli</taxon>
        <taxon>Bacillales</taxon>
        <taxon>Bacillaceae</taxon>
        <taxon>Priestia</taxon>
    </lineage>
</organism>
<feature type="transmembrane region" description="Helical" evidence="1">
    <location>
        <begin position="60"/>
        <end position="86"/>
    </location>
</feature>
<dbReference type="InterPro" id="IPR052529">
    <property type="entry name" value="Bact_Transport_Assoc"/>
</dbReference>
<dbReference type="PANTHER" id="PTHR30590">
    <property type="entry name" value="INNER MEMBRANE PROTEIN"/>
    <property type="match status" value="1"/>
</dbReference>
<dbReference type="InterPro" id="IPR007349">
    <property type="entry name" value="DUF418"/>
</dbReference>
<keyword evidence="1" id="KW-0472">Membrane</keyword>
<dbReference type="EMBL" id="JAFBFC010000002">
    <property type="protein sequence ID" value="MBM7702632.1"/>
    <property type="molecule type" value="Genomic_DNA"/>
</dbReference>
<protein>
    <recommendedName>
        <fullName evidence="2">DUF418 domain-containing protein</fullName>
    </recommendedName>
</protein>
<feature type="domain" description="DUF418" evidence="2">
    <location>
        <begin position="236"/>
        <end position="390"/>
    </location>
</feature>
<dbReference type="Pfam" id="PF04235">
    <property type="entry name" value="DUF418"/>
    <property type="match status" value="1"/>
</dbReference>
<proteinExistence type="predicted"/>
<name>A0ABS2QT61_9BACI</name>
<keyword evidence="1" id="KW-1133">Transmembrane helix</keyword>
<keyword evidence="4" id="KW-1185">Reference proteome</keyword>
<feature type="transmembrane region" description="Helical" evidence="1">
    <location>
        <begin position="145"/>
        <end position="169"/>
    </location>
</feature>
<evidence type="ECO:0000313" key="4">
    <source>
        <dbReference type="Proteomes" id="UP000809829"/>
    </source>
</evidence>
<keyword evidence="1" id="KW-0812">Transmembrane</keyword>
<feature type="transmembrane region" description="Helical" evidence="1">
    <location>
        <begin position="218"/>
        <end position="236"/>
    </location>
</feature>
<feature type="transmembrane region" description="Helical" evidence="1">
    <location>
        <begin position="285"/>
        <end position="302"/>
    </location>
</feature>
<feature type="transmembrane region" description="Helical" evidence="1">
    <location>
        <begin position="248"/>
        <end position="265"/>
    </location>
</feature>
<accession>A0ABS2QT61</accession>
<evidence type="ECO:0000259" key="2">
    <source>
        <dbReference type="Pfam" id="PF04235"/>
    </source>
</evidence>
<evidence type="ECO:0000313" key="3">
    <source>
        <dbReference type="EMBL" id="MBM7702632.1"/>
    </source>
</evidence>
<dbReference type="Proteomes" id="UP000809829">
    <property type="component" value="Unassembled WGS sequence"/>
</dbReference>
<feature type="transmembrane region" description="Helical" evidence="1">
    <location>
        <begin position="314"/>
        <end position="337"/>
    </location>
</feature>
<sequence>MRMKNKELRSIQIEDRIEIVDIVRGVALLGILFVNMPSFYSPDIYYSDQSIAKTSLDRYLNIVIDLVGQGSFYPLFAILFGFGFMVMFEQAYRKDTPFTPSFSRRLVGLFVIGVLHAFFIWYGDVLILYALCGLLLLIFQEARSQVLLTWATILWVIPTLIMSVLLLVATFHNQESAVVGLNQQLIEQSYAVYGNGTFMDILSQRAMDWYYIHNMSTIPFLVLSIFPMFLLGAYMAKEKWFHYSEDRIVLLKWITLLSFLTFLLFKVMPYIFGRNLFTDYVQDNIGGPAGTLFYLGSLLLISKSPFIQTLLKPFVAVGRLSLSNYLVQSLICTFIFYNYGLGLYGKITAAQGIMIAIMIFFVQMLISNMWIKFYSHGPIERVLRSITYWKKR</sequence>
<comment type="caution">
    <text evidence="3">The sequence shown here is derived from an EMBL/GenBank/DDBJ whole genome shotgun (WGS) entry which is preliminary data.</text>
</comment>
<dbReference type="PANTHER" id="PTHR30590:SF2">
    <property type="entry name" value="INNER MEMBRANE PROTEIN"/>
    <property type="match status" value="1"/>
</dbReference>
<reference evidence="3 4" key="1">
    <citation type="submission" date="2021-01" db="EMBL/GenBank/DDBJ databases">
        <title>Genomic Encyclopedia of Type Strains, Phase IV (KMG-IV): sequencing the most valuable type-strain genomes for metagenomic binning, comparative biology and taxonomic classification.</title>
        <authorList>
            <person name="Goeker M."/>
        </authorList>
    </citation>
    <scope>NUCLEOTIDE SEQUENCE [LARGE SCALE GENOMIC DNA]</scope>
    <source>
        <strain evidence="3 4">DSM 104297</strain>
    </source>
</reference>
<feature type="transmembrane region" description="Helical" evidence="1">
    <location>
        <begin position="106"/>
        <end position="139"/>
    </location>
</feature>
<feature type="transmembrane region" description="Helical" evidence="1">
    <location>
        <begin position="349"/>
        <end position="371"/>
    </location>
</feature>
<evidence type="ECO:0000256" key="1">
    <source>
        <dbReference type="SAM" id="Phobius"/>
    </source>
</evidence>
<gene>
    <name evidence="3" type="ORF">JOC83_001466</name>
</gene>